<dbReference type="OrthoDB" id="10261749at2759"/>
<name>I7J677_BABMR</name>
<reference evidence="3 4" key="1">
    <citation type="journal article" date="2012" name="Nucleic Acids Res.">
        <title>Sequencing of the smallest Apicomplexan genome from the human pathogen Babesia microti.</title>
        <authorList>
            <person name="Cornillot E."/>
            <person name="Hadj-Kaddour K."/>
            <person name="Dassouli A."/>
            <person name="Noel B."/>
            <person name="Ranwez V."/>
            <person name="Vacherie B."/>
            <person name="Augagneur Y."/>
            <person name="Bres V."/>
            <person name="Duclos A."/>
            <person name="Randazzo S."/>
            <person name="Carcy B."/>
            <person name="Debierre-Grockiego F."/>
            <person name="Delbecq S."/>
            <person name="Moubri-Menage K."/>
            <person name="Shams-Eldin H."/>
            <person name="Usmani-Brown S."/>
            <person name="Bringaud F."/>
            <person name="Wincker P."/>
            <person name="Vivares C.P."/>
            <person name="Schwarz R.T."/>
            <person name="Schetters T.P."/>
            <person name="Krause P.J."/>
            <person name="Gorenflot A."/>
            <person name="Berry V."/>
            <person name="Barbe V."/>
            <person name="Ben Mamoun C."/>
        </authorList>
    </citation>
    <scope>NUCLEOTIDE SEQUENCE [LARGE SCALE GENOMIC DNA]</scope>
    <source>
        <strain evidence="3 4">RI</strain>
    </source>
</reference>
<feature type="compositionally biased region" description="Polar residues" evidence="2">
    <location>
        <begin position="374"/>
        <end position="386"/>
    </location>
</feature>
<feature type="region of interest" description="Disordered" evidence="2">
    <location>
        <begin position="339"/>
        <end position="395"/>
    </location>
</feature>
<dbReference type="PANTHER" id="PTHR31027:SF2">
    <property type="entry name" value="LEBERCILIN DOMAIN-CONTAINING PROTEIN"/>
    <property type="match status" value="1"/>
</dbReference>
<protein>
    <submittedName>
        <fullName evidence="3">Uncharacterized protein</fullName>
    </submittedName>
</protein>
<dbReference type="RefSeq" id="XP_012648156.1">
    <property type="nucleotide sequence ID" value="XM_012792702.1"/>
</dbReference>
<dbReference type="GO" id="GO:0042175">
    <property type="term" value="C:nuclear outer membrane-endoplasmic reticulum membrane network"/>
    <property type="evidence" value="ECO:0007669"/>
    <property type="project" value="TreeGrafter"/>
</dbReference>
<reference evidence="3 4" key="3">
    <citation type="journal article" date="2016" name="Sci. Rep.">
        <title>Genome-wide diversity and gene expression profiling of Babesia microti isolates identify polymorphic genes that mediate host-pathogen interactions.</title>
        <authorList>
            <person name="Silva J.C."/>
            <person name="Cornillot E."/>
            <person name="McCracken C."/>
            <person name="Usmani-Brown S."/>
            <person name="Dwivedi A."/>
            <person name="Ifeonu O.O."/>
            <person name="Crabtree J."/>
            <person name="Gotia H.T."/>
            <person name="Virji A.Z."/>
            <person name="Reynes C."/>
            <person name="Colinge J."/>
            <person name="Kumar V."/>
            <person name="Lawres L."/>
            <person name="Pazzi J.E."/>
            <person name="Pablo J.V."/>
            <person name="Hung C."/>
            <person name="Brancato J."/>
            <person name="Kumari P."/>
            <person name="Orvis J."/>
            <person name="Tretina K."/>
            <person name="Chibucos M."/>
            <person name="Ott S."/>
            <person name="Sadzewicz L."/>
            <person name="Sengamalay N."/>
            <person name="Shetty A.C."/>
            <person name="Su Q."/>
            <person name="Tallon L."/>
            <person name="Fraser C.M."/>
            <person name="Frutos R."/>
            <person name="Molina D.M."/>
            <person name="Krause P.J."/>
            <person name="Ben Mamoun C."/>
        </authorList>
    </citation>
    <scope>NUCLEOTIDE SEQUENCE [LARGE SCALE GENOMIC DNA]</scope>
    <source>
        <strain evidence="3 4">RI</strain>
    </source>
</reference>
<gene>
    <name evidence="3" type="ORF">BMR1_02g01945</name>
</gene>
<dbReference type="InterPro" id="IPR039604">
    <property type="entry name" value="Bfr1"/>
</dbReference>
<organism evidence="3 4">
    <name type="scientific">Babesia microti (strain RI)</name>
    <dbReference type="NCBI Taxonomy" id="1133968"/>
    <lineage>
        <taxon>Eukaryota</taxon>
        <taxon>Sar</taxon>
        <taxon>Alveolata</taxon>
        <taxon>Apicomplexa</taxon>
        <taxon>Aconoidasida</taxon>
        <taxon>Piroplasmida</taxon>
        <taxon>Babesiidae</taxon>
        <taxon>Babesia</taxon>
    </lineage>
</organism>
<feature type="coiled-coil region" evidence="1">
    <location>
        <begin position="195"/>
        <end position="271"/>
    </location>
</feature>
<reference evidence="3 4" key="2">
    <citation type="journal article" date="2013" name="PLoS ONE">
        <title>Whole genome mapping and re-organization of the nuclear and mitochondrial genomes of Babesia microti isolates.</title>
        <authorList>
            <person name="Cornillot E."/>
            <person name="Dassouli A."/>
            <person name="Garg A."/>
            <person name="Pachikara N."/>
            <person name="Randazzo S."/>
            <person name="Depoix D."/>
            <person name="Carcy B."/>
            <person name="Delbecq S."/>
            <person name="Frutos R."/>
            <person name="Silva J.C."/>
            <person name="Sutton R."/>
            <person name="Krause P.J."/>
            <person name="Mamoun C.B."/>
        </authorList>
    </citation>
    <scope>NUCLEOTIDE SEQUENCE [LARGE SCALE GENOMIC DNA]</scope>
    <source>
        <strain evidence="3 4">RI</strain>
    </source>
</reference>
<dbReference type="AlphaFoldDB" id="I7J677"/>
<dbReference type="OMA" id="AHWKEDQ"/>
<keyword evidence="1" id="KW-0175">Coiled coil</keyword>
<dbReference type="VEuPathDB" id="PiroplasmaDB:BMR1_02g01945"/>
<evidence type="ECO:0000256" key="1">
    <source>
        <dbReference type="SAM" id="Coils"/>
    </source>
</evidence>
<evidence type="ECO:0000313" key="4">
    <source>
        <dbReference type="Proteomes" id="UP000002899"/>
    </source>
</evidence>
<dbReference type="GeneID" id="24424173"/>
<dbReference type="PANTHER" id="PTHR31027">
    <property type="entry name" value="NUCLEAR SEGREGATION PROTEIN BFR1"/>
    <property type="match status" value="1"/>
</dbReference>
<dbReference type="KEGG" id="bmic:BMR1_02g01945"/>
<feature type="region of interest" description="Disordered" evidence="2">
    <location>
        <begin position="1"/>
        <end position="39"/>
    </location>
</feature>
<dbReference type="GO" id="GO:0003729">
    <property type="term" value="F:mRNA binding"/>
    <property type="evidence" value="ECO:0007669"/>
    <property type="project" value="TreeGrafter"/>
</dbReference>
<proteinExistence type="predicted"/>
<dbReference type="Proteomes" id="UP000002899">
    <property type="component" value="Chromosome II"/>
</dbReference>
<dbReference type="GO" id="GO:0005783">
    <property type="term" value="C:endoplasmic reticulum"/>
    <property type="evidence" value="ECO:0007669"/>
    <property type="project" value="TreeGrafter"/>
</dbReference>
<dbReference type="GO" id="GO:0008298">
    <property type="term" value="P:intracellular mRNA localization"/>
    <property type="evidence" value="ECO:0007669"/>
    <property type="project" value="TreeGrafter"/>
</dbReference>
<feature type="coiled-coil region" evidence="1">
    <location>
        <begin position="47"/>
        <end position="130"/>
    </location>
</feature>
<sequence>MTSILEHGHSSRPFHGKNKVSGGGSVQQRQKPSRPLRPEVVSYHKKIQEEENTIVKLLGQLSEINKVLNSRRGDKEGYTAARNEIRSNMDSIQEKIAKLEAERSAHLSSMEMKQKEMRDMKQNVIALKKSIGCVSQEELDRQIAVIESQMMTSSLSLKEEKAMMAKIAQLQSTKPLLESCSKMETSANNDGGSGINSIKSKLDGIRDEILMLRREKREENSKLFSLVEDNKKSMDKFKHLFEKRDSLSTKIKEHLAAKKKLIKELDELNASHYAKQQELYKQRMAKQMEEKAKKVLENEKFSLIKQIEQAEVFRYEGKVRLIEQLLAFINKQQQQTAAEKAQSIDDSADKSDAATTEPATIDGMVMLPRKEKSSSLTNVNSNNASSGGKKKGKKEKGKITIDMSIIGFFDACGVPAPVTAEDFETCKAKLKEKLDGYEKLRSEANFEKNKAELEAKLEIVEKRIANKEWLTNAKVILDKKNSQKSVSQVNAKPEDSGLEEVAVNGEVIDPVVDGDTETIDVPKEENSVALLVASDTATAIAE</sequence>
<accession>I7J677</accession>
<evidence type="ECO:0000256" key="2">
    <source>
        <dbReference type="SAM" id="MobiDB-lite"/>
    </source>
</evidence>
<keyword evidence="4" id="KW-1185">Reference proteome</keyword>
<feature type="coiled-coil region" evidence="1">
    <location>
        <begin position="420"/>
        <end position="470"/>
    </location>
</feature>
<evidence type="ECO:0000313" key="3">
    <source>
        <dbReference type="EMBL" id="CCF73547.1"/>
    </source>
</evidence>
<dbReference type="EMBL" id="FO082872">
    <property type="protein sequence ID" value="CCF73547.1"/>
    <property type="molecule type" value="Genomic_DNA"/>
</dbReference>
<dbReference type="GO" id="GO:1990904">
    <property type="term" value="C:ribonucleoprotein complex"/>
    <property type="evidence" value="ECO:0007669"/>
    <property type="project" value="TreeGrafter"/>
</dbReference>